<dbReference type="InterPro" id="IPR027275">
    <property type="entry name" value="PRC-brl_dom"/>
</dbReference>
<dbReference type="Pfam" id="PF05239">
    <property type="entry name" value="PRC"/>
    <property type="match status" value="1"/>
</dbReference>
<keyword evidence="5" id="KW-1185">Reference proteome</keyword>
<feature type="region of interest" description="Disordered" evidence="1">
    <location>
        <begin position="118"/>
        <end position="162"/>
    </location>
</feature>
<dbReference type="Gene3D" id="2.30.30.240">
    <property type="entry name" value="PRC-barrel domain"/>
    <property type="match status" value="1"/>
</dbReference>
<evidence type="ECO:0000259" key="3">
    <source>
        <dbReference type="Pfam" id="PF05239"/>
    </source>
</evidence>
<dbReference type="RefSeq" id="WP_211912498.1">
    <property type="nucleotide sequence ID" value="NZ_CP036498.1"/>
</dbReference>
<dbReference type="EMBL" id="CP036498">
    <property type="protein sequence ID" value="QUS38954.1"/>
    <property type="molecule type" value="Genomic_DNA"/>
</dbReference>
<organism evidence="4 5">
    <name type="scientific">Tardiphaga alba</name>
    <dbReference type="NCBI Taxonomy" id="340268"/>
    <lineage>
        <taxon>Bacteria</taxon>
        <taxon>Pseudomonadati</taxon>
        <taxon>Pseudomonadota</taxon>
        <taxon>Alphaproteobacteria</taxon>
        <taxon>Hyphomicrobiales</taxon>
        <taxon>Nitrobacteraceae</taxon>
        <taxon>Tardiphaga</taxon>
    </lineage>
</organism>
<evidence type="ECO:0000256" key="1">
    <source>
        <dbReference type="SAM" id="MobiDB-lite"/>
    </source>
</evidence>
<reference evidence="4 5" key="1">
    <citation type="submission" date="2019-02" db="EMBL/GenBank/DDBJ databases">
        <title>Emended description of the genus Rhodopseudomonas and description of Rhodopseudomonas albus sp. nov., a non-phototrophic, heavy-metal-tolerant bacterium isolated from garden soil.</title>
        <authorList>
            <person name="Bao Z."/>
            <person name="Cao W.W."/>
            <person name="Sato Y."/>
            <person name="Nishizawa T."/>
            <person name="Zhao J."/>
            <person name="Guo Y."/>
            <person name="Ohta H."/>
        </authorList>
    </citation>
    <scope>NUCLEOTIDE SEQUENCE [LARGE SCALE GENOMIC DNA]</scope>
    <source>
        <strain evidence="4 5">SK50-23</strain>
    </source>
</reference>
<feature type="compositionally biased region" description="Low complexity" evidence="1">
    <location>
        <begin position="125"/>
        <end position="150"/>
    </location>
</feature>
<evidence type="ECO:0000313" key="4">
    <source>
        <dbReference type="EMBL" id="QUS38954.1"/>
    </source>
</evidence>
<accession>A0ABX8A5H1</accession>
<protein>
    <submittedName>
        <fullName evidence="4">PRC-barrel domain containing protein</fullName>
    </submittedName>
</protein>
<feature type="chain" id="PRO_5045580764" evidence="2">
    <location>
        <begin position="23"/>
        <end position="182"/>
    </location>
</feature>
<sequence>MFKKYMTAGIVGSALLATAAFAQSPSTTTTTTAPAAAPAAPSDTTFNGNWRSSKIVGLSVYNEANESLGSINDLLTDKEGNIKAVVIGVGGFLGVGERLIAVPFDKIKFSTEPVKTAAATGGSDGMAKSTSSGMTTGAATSGGSAGATATPPKANPWYPDHAVLSGASKDQLKAMPEFKYST</sequence>
<evidence type="ECO:0000256" key="2">
    <source>
        <dbReference type="SAM" id="SignalP"/>
    </source>
</evidence>
<evidence type="ECO:0000313" key="5">
    <source>
        <dbReference type="Proteomes" id="UP000682843"/>
    </source>
</evidence>
<feature type="domain" description="PRC-barrel" evidence="3">
    <location>
        <begin position="51"/>
        <end position="108"/>
    </location>
</feature>
<dbReference type="SUPFAM" id="SSF50346">
    <property type="entry name" value="PRC-barrel domain"/>
    <property type="match status" value="1"/>
</dbReference>
<dbReference type="InterPro" id="IPR011033">
    <property type="entry name" value="PRC_barrel-like_sf"/>
</dbReference>
<proteinExistence type="predicted"/>
<feature type="signal peptide" evidence="2">
    <location>
        <begin position="1"/>
        <end position="22"/>
    </location>
</feature>
<dbReference type="PANTHER" id="PTHR36505">
    <property type="entry name" value="BLR1072 PROTEIN"/>
    <property type="match status" value="1"/>
</dbReference>
<dbReference type="Proteomes" id="UP000682843">
    <property type="component" value="Chromosome"/>
</dbReference>
<dbReference type="PANTHER" id="PTHR36505:SF1">
    <property type="entry name" value="BLR1072 PROTEIN"/>
    <property type="match status" value="1"/>
</dbReference>
<name>A0ABX8A5H1_9BRAD</name>
<keyword evidence="2" id="KW-0732">Signal</keyword>
<gene>
    <name evidence="4" type="ORF">RPMA_09040</name>
</gene>